<feature type="region of interest" description="Disordered" evidence="1">
    <location>
        <begin position="48"/>
        <end position="76"/>
    </location>
</feature>
<dbReference type="AlphaFoldDB" id="A0ABD1GV41"/>
<dbReference type="EMBL" id="JBEAFC010000008">
    <property type="protein sequence ID" value="KAL1546923.1"/>
    <property type="molecule type" value="Genomic_DNA"/>
</dbReference>
<name>A0ABD1GV41_SALDI</name>
<evidence type="ECO:0000256" key="1">
    <source>
        <dbReference type="SAM" id="MobiDB-lite"/>
    </source>
</evidence>
<proteinExistence type="predicted"/>
<evidence type="ECO:0000313" key="3">
    <source>
        <dbReference type="EMBL" id="KAL1546923.1"/>
    </source>
</evidence>
<evidence type="ECO:0000256" key="2">
    <source>
        <dbReference type="SAM" id="SignalP"/>
    </source>
</evidence>
<comment type="caution">
    <text evidence="3">The sequence shown here is derived from an EMBL/GenBank/DDBJ whole genome shotgun (WGS) entry which is preliminary data.</text>
</comment>
<dbReference type="PANTHER" id="PTHR34663:SF9">
    <property type="entry name" value="OS06G0637400 PROTEIN"/>
    <property type="match status" value="1"/>
</dbReference>
<dbReference type="PANTHER" id="PTHR34663">
    <property type="entry name" value="OS06G0637400 PROTEIN"/>
    <property type="match status" value="1"/>
</dbReference>
<feature type="chain" id="PRO_5044780648" evidence="2">
    <location>
        <begin position="23"/>
        <end position="76"/>
    </location>
</feature>
<organism evidence="3 4">
    <name type="scientific">Salvia divinorum</name>
    <name type="common">Maria pastora</name>
    <name type="synonym">Diviner's sage</name>
    <dbReference type="NCBI Taxonomy" id="28513"/>
    <lineage>
        <taxon>Eukaryota</taxon>
        <taxon>Viridiplantae</taxon>
        <taxon>Streptophyta</taxon>
        <taxon>Embryophyta</taxon>
        <taxon>Tracheophyta</taxon>
        <taxon>Spermatophyta</taxon>
        <taxon>Magnoliopsida</taxon>
        <taxon>eudicotyledons</taxon>
        <taxon>Gunneridae</taxon>
        <taxon>Pentapetalae</taxon>
        <taxon>asterids</taxon>
        <taxon>lamiids</taxon>
        <taxon>Lamiales</taxon>
        <taxon>Lamiaceae</taxon>
        <taxon>Nepetoideae</taxon>
        <taxon>Mentheae</taxon>
        <taxon>Salviinae</taxon>
        <taxon>Salvia</taxon>
        <taxon>Salvia subgen. Calosphace</taxon>
    </lineage>
</organism>
<keyword evidence="2" id="KW-0732">Signal</keyword>
<gene>
    <name evidence="3" type="ORF">AAHA92_23456</name>
</gene>
<keyword evidence="4" id="KW-1185">Reference proteome</keyword>
<evidence type="ECO:0000313" key="4">
    <source>
        <dbReference type="Proteomes" id="UP001567538"/>
    </source>
</evidence>
<feature type="signal peptide" evidence="2">
    <location>
        <begin position="1"/>
        <end position="22"/>
    </location>
</feature>
<dbReference type="InterPro" id="IPR044700">
    <property type="entry name" value="PIP2/PIPL1"/>
</dbReference>
<sequence length="76" mass="8056">MAKGATFFSILLFLLLGSLVFSNEARMLRPQSSEVLDDLYVAAVKAHGGPSRGGEGHARTNRAKTLEGIKKSGPSP</sequence>
<reference evidence="3 4" key="1">
    <citation type="submission" date="2024-06" db="EMBL/GenBank/DDBJ databases">
        <title>A chromosome level genome sequence of Diviner's sage (Salvia divinorum).</title>
        <authorList>
            <person name="Ford S.A."/>
            <person name="Ro D.-K."/>
            <person name="Ness R.W."/>
            <person name="Phillips M.A."/>
        </authorList>
    </citation>
    <scope>NUCLEOTIDE SEQUENCE [LARGE SCALE GENOMIC DNA]</scope>
    <source>
        <strain evidence="3">SAF-2024a</strain>
        <tissue evidence="3">Leaf</tissue>
    </source>
</reference>
<dbReference type="Proteomes" id="UP001567538">
    <property type="component" value="Unassembled WGS sequence"/>
</dbReference>
<feature type="compositionally biased region" description="Basic and acidic residues" evidence="1">
    <location>
        <begin position="54"/>
        <end position="70"/>
    </location>
</feature>
<accession>A0ABD1GV41</accession>
<protein>
    <submittedName>
        <fullName evidence="3">Uncharacterized protein</fullName>
    </submittedName>
</protein>